<feature type="compositionally biased region" description="Polar residues" evidence="2">
    <location>
        <begin position="371"/>
        <end position="387"/>
    </location>
</feature>
<evidence type="ECO:0000313" key="3">
    <source>
        <dbReference type="EMBL" id="KDQ57185.1"/>
    </source>
</evidence>
<dbReference type="PANTHER" id="PTHR15885">
    <property type="entry name" value="COILED-COIL DOMAIN-CONTAINING PROTEIN 174"/>
    <property type="match status" value="1"/>
</dbReference>
<keyword evidence="4" id="KW-1185">Reference proteome</keyword>
<feature type="region of interest" description="Disordered" evidence="2">
    <location>
        <begin position="29"/>
        <end position="60"/>
    </location>
</feature>
<feature type="compositionally biased region" description="Basic and acidic residues" evidence="2">
    <location>
        <begin position="241"/>
        <end position="268"/>
    </location>
</feature>
<organism evidence="3 4">
    <name type="scientific">Jaapia argillacea MUCL 33604</name>
    <dbReference type="NCBI Taxonomy" id="933084"/>
    <lineage>
        <taxon>Eukaryota</taxon>
        <taxon>Fungi</taxon>
        <taxon>Dikarya</taxon>
        <taxon>Basidiomycota</taxon>
        <taxon>Agaricomycotina</taxon>
        <taxon>Agaricomycetes</taxon>
        <taxon>Agaricomycetidae</taxon>
        <taxon>Jaapiales</taxon>
        <taxon>Jaapiaceae</taxon>
        <taxon>Jaapia</taxon>
    </lineage>
</organism>
<keyword evidence="1" id="KW-0175">Coiled coil</keyword>
<feature type="compositionally biased region" description="Low complexity" evidence="2">
    <location>
        <begin position="333"/>
        <end position="348"/>
    </location>
</feature>
<evidence type="ECO:0000256" key="2">
    <source>
        <dbReference type="SAM" id="MobiDB-lite"/>
    </source>
</evidence>
<dbReference type="Proteomes" id="UP000027265">
    <property type="component" value="Unassembled WGS sequence"/>
</dbReference>
<dbReference type="HOGENOM" id="CLU_721907_0_0_1"/>
<evidence type="ECO:0000256" key="1">
    <source>
        <dbReference type="ARBA" id="ARBA00023054"/>
    </source>
</evidence>
<name>A0A067PTL2_9AGAM</name>
<dbReference type="OrthoDB" id="333551at2759"/>
<feature type="region of interest" description="Disordered" evidence="2">
    <location>
        <begin position="241"/>
        <end position="348"/>
    </location>
</feature>
<feature type="compositionally biased region" description="Basic and acidic residues" evidence="2">
    <location>
        <begin position="303"/>
        <end position="321"/>
    </location>
</feature>
<dbReference type="InParanoid" id="A0A067PTL2"/>
<dbReference type="InterPro" id="IPR025066">
    <property type="entry name" value="CCDC174-like"/>
</dbReference>
<feature type="region of interest" description="Disordered" evidence="2">
    <location>
        <begin position="163"/>
        <end position="186"/>
    </location>
</feature>
<dbReference type="Pfam" id="PF13300">
    <property type="entry name" value="DUF4078"/>
    <property type="match status" value="1"/>
</dbReference>
<sequence length="418" mass="45973">MAPVDKAKAAGVSATSFLDLKAELAKHQDDFSKQKGSAKNAGVFSGGPKKPSVWARQNKGVKDRAVRDTIELEQVSRPTLESARAALEKKAKIYEQLRKGKTGGLSDKQYEGLLVDFDSKGSNDVYESDSDDVDESLVVPKAQEDDPIVEYEDEFGRLRTARKSEVPRHLAPPSPGAGLEIPEDDPDVIYNPINHFPTYEPTMDRVTQIQESLLEEDPNTHYDASSEVRAKGAGFYAFSKDEETRKQQMEELRMAREETEKVRKERGAMDVGVGEVEGMRGEGEDGGVGTSGSVGGASVKKSRAMEKRKRELEERRKAVEAKRRKVRGEPDNASQERSAISRSSSFTSAHLPVEMRAGDFTEPAFPPVQPPAQTSDPFVTLEAQSSAKGKRKLKGSNGSTNAADDFLAKLEHDMIRRS</sequence>
<gene>
    <name evidence="3" type="ORF">JAAARDRAFT_194353</name>
</gene>
<dbReference type="EMBL" id="KL197720">
    <property type="protein sequence ID" value="KDQ57185.1"/>
    <property type="molecule type" value="Genomic_DNA"/>
</dbReference>
<dbReference type="AlphaFoldDB" id="A0A067PTL2"/>
<proteinExistence type="predicted"/>
<feature type="compositionally biased region" description="Gly residues" evidence="2">
    <location>
        <begin position="286"/>
        <end position="295"/>
    </location>
</feature>
<accession>A0A067PTL2</accession>
<evidence type="ECO:0000313" key="4">
    <source>
        <dbReference type="Proteomes" id="UP000027265"/>
    </source>
</evidence>
<dbReference type="GO" id="GO:0005634">
    <property type="term" value="C:nucleus"/>
    <property type="evidence" value="ECO:0007669"/>
    <property type="project" value="TreeGrafter"/>
</dbReference>
<reference evidence="4" key="1">
    <citation type="journal article" date="2014" name="Proc. Natl. Acad. Sci. U.S.A.">
        <title>Extensive sampling of basidiomycete genomes demonstrates inadequacy of the white-rot/brown-rot paradigm for wood decay fungi.</title>
        <authorList>
            <person name="Riley R."/>
            <person name="Salamov A.A."/>
            <person name="Brown D.W."/>
            <person name="Nagy L.G."/>
            <person name="Floudas D."/>
            <person name="Held B.W."/>
            <person name="Levasseur A."/>
            <person name="Lombard V."/>
            <person name="Morin E."/>
            <person name="Otillar R."/>
            <person name="Lindquist E.A."/>
            <person name="Sun H."/>
            <person name="LaButti K.M."/>
            <person name="Schmutz J."/>
            <person name="Jabbour D."/>
            <person name="Luo H."/>
            <person name="Baker S.E."/>
            <person name="Pisabarro A.G."/>
            <person name="Walton J.D."/>
            <person name="Blanchette R.A."/>
            <person name="Henrissat B."/>
            <person name="Martin F."/>
            <person name="Cullen D."/>
            <person name="Hibbett D.S."/>
            <person name="Grigoriev I.V."/>
        </authorList>
    </citation>
    <scope>NUCLEOTIDE SEQUENCE [LARGE SCALE GENOMIC DNA]</scope>
    <source>
        <strain evidence="4">MUCL 33604</strain>
    </source>
</reference>
<feature type="region of interest" description="Disordered" evidence="2">
    <location>
        <begin position="360"/>
        <end position="405"/>
    </location>
</feature>
<dbReference type="PANTHER" id="PTHR15885:SF1">
    <property type="entry name" value="COILED-COIL DOMAIN-CONTAINING PROTEIN 174"/>
    <property type="match status" value="1"/>
</dbReference>
<dbReference type="STRING" id="933084.A0A067PTL2"/>
<protein>
    <submittedName>
        <fullName evidence="3">Uncharacterized protein</fullName>
    </submittedName>
</protein>